<feature type="transmembrane region" description="Helical" evidence="1">
    <location>
        <begin position="47"/>
        <end position="66"/>
    </location>
</feature>
<evidence type="ECO:0000313" key="3">
    <source>
        <dbReference type="Proteomes" id="UP001061361"/>
    </source>
</evidence>
<evidence type="ECO:0000313" key="2">
    <source>
        <dbReference type="EMBL" id="BDQ34439.1"/>
    </source>
</evidence>
<proteinExistence type="predicted"/>
<gene>
    <name evidence="2" type="ORF">JCM14722_19810</name>
</gene>
<reference evidence="2" key="1">
    <citation type="submission" date="2022-08" db="EMBL/GenBank/DDBJ databases">
        <title>Genome Sequence of the sulphate-reducing bacterium, Pseudodesulfovibrio portus JCM14722.</title>
        <authorList>
            <person name="Kondo R."/>
            <person name="Kataoka T."/>
        </authorList>
    </citation>
    <scope>NUCLEOTIDE SEQUENCE</scope>
    <source>
        <strain evidence="2">JCM 14722</strain>
    </source>
</reference>
<dbReference type="Proteomes" id="UP001061361">
    <property type="component" value="Chromosome"/>
</dbReference>
<feature type="transmembrane region" description="Helical" evidence="1">
    <location>
        <begin position="12"/>
        <end position="35"/>
    </location>
</feature>
<dbReference type="RefSeq" id="WP_264981347.1">
    <property type="nucleotide sequence ID" value="NZ_AP026708.1"/>
</dbReference>
<name>A0ABN6RUQ6_9BACT</name>
<keyword evidence="1" id="KW-0472">Membrane</keyword>
<protein>
    <submittedName>
        <fullName evidence="2">Uncharacterized protein</fullName>
    </submittedName>
</protein>
<feature type="transmembrane region" description="Helical" evidence="1">
    <location>
        <begin position="78"/>
        <end position="97"/>
    </location>
</feature>
<accession>A0ABN6RUQ6</accession>
<evidence type="ECO:0000256" key="1">
    <source>
        <dbReference type="SAM" id="Phobius"/>
    </source>
</evidence>
<keyword evidence="1" id="KW-0812">Transmembrane</keyword>
<dbReference type="EMBL" id="AP026708">
    <property type="protein sequence ID" value="BDQ34439.1"/>
    <property type="molecule type" value="Genomic_DNA"/>
</dbReference>
<sequence length="137" mass="15392">MGRFLKLFASRSFTILLFHLGLFYFVVLFILARWVEGNTIASRKISGSPITYGLSIALFCTSRTFYGSVGKAASSGMLYSTVYIGPTITFILLWQVMRRTVRIKQRYRLLTGYALINRDFADELTGVVVDVVGRNAA</sequence>
<keyword evidence="3" id="KW-1185">Reference proteome</keyword>
<dbReference type="Gene3D" id="1.20.1730.10">
    <property type="entry name" value="Sodium/glucose cotransporter"/>
    <property type="match status" value="1"/>
</dbReference>
<organism evidence="2 3">
    <name type="scientific">Pseudodesulfovibrio portus</name>
    <dbReference type="NCBI Taxonomy" id="231439"/>
    <lineage>
        <taxon>Bacteria</taxon>
        <taxon>Pseudomonadati</taxon>
        <taxon>Thermodesulfobacteriota</taxon>
        <taxon>Desulfovibrionia</taxon>
        <taxon>Desulfovibrionales</taxon>
        <taxon>Desulfovibrionaceae</taxon>
    </lineage>
</organism>
<keyword evidence="1" id="KW-1133">Transmembrane helix</keyword>
<dbReference type="InterPro" id="IPR038377">
    <property type="entry name" value="Na/Glc_symporter_sf"/>
</dbReference>